<evidence type="ECO:0000256" key="3">
    <source>
        <dbReference type="ARBA" id="ARBA00022645"/>
    </source>
</evidence>
<evidence type="ECO:0000256" key="5">
    <source>
        <dbReference type="ARBA" id="ARBA00022801"/>
    </source>
</evidence>
<dbReference type="SUPFAM" id="SSF53187">
    <property type="entry name" value="Zn-dependent exopeptidases"/>
    <property type="match status" value="1"/>
</dbReference>
<dbReference type="InterPro" id="IPR057247">
    <property type="entry name" value="CARBOXYPEPT_ZN_2"/>
</dbReference>
<feature type="domain" description="Peptidase M14" evidence="10">
    <location>
        <begin position="37"/>
        <end position="331"/>
    </location>
</feature>
<evidence type="ECO:0000256" key="1">
    <source>
        <dbReference type="ARBA" id="ARBA00001947"/>
    </source>
</evidence>
<dbReference type="SMART" id="SM00631">
    <property type="entry name" value="Zn_pept"/>
    <property type="match status" value="1"/>
</dbReference>
<dbReference type="PROSITE" id="PS52035">
    <property type="entry name" value="PEPTIDASE_M14"/>
    <property type="match status" value="1"/>
</dbReference>
<dbReference type="PROSITE" id="PS00133">
    <property type="entry name" value="CARBOXYPEPT_ZN_2"/>
    <property type="match status" value="1"/>
</dbReference>
<dbReference type="CDD" id="cd11308">
    <property type="entry name" value="Peptidase_M14NE-CP-C_like"/>
    <property type="match status" value="1"/>
</dbReference>
<evidence type="ECO:0000256" key="9">
    <source>
        <dbReference type="SAM" id="SignalP"/>
    </source>
</evidence>
<keyword evidence="3 12" id="KW-0645">Protease</keyword>
<feature type="signal peptide" evidence="9">
    <location>
        <begin position="1"/>
        <end position="15"/>
    </location>
</feature>
<dbReference type="PANTHER" id="PTHR11532:SF73">
    <property type="entry name" value="CARBOXYPEPTIDASE D"/>
    <property type="match status" value="1"/>
</dbReference>
<feature type="active site" description="Proton donor/acceptor" evidence="8">
    <location>
        <position position="301"/>
    </location>
</feature>
<dbReference type="InterPro" id="IPR050753">
    <property type="entry name" value="Peptidase_M14_domain"/>
</dbReference>
<dbReference type="Pfam" id="PF00246">
    <property type="entry name" value="Peptidase_M14"/>
    <property type="match status" value="1"/>
</dbReference>
<evidence type="ECO:0000256" key="8">
    <source>
        <dbReference type="PROSITE-ProRule" id="PRU01379"/>
    </source>
</evidence>
<evidence type="ECO:0000313" key="11">
    <source>
        <dbReference type="Proteomes" id="UP001652625"/>
    </source>
</evidence>
<dbReference type="CDD" id="cd03858">
    <property type="entry name" value="M14_CP_N-E_like"/>
    <property type="match status" value="1"/>
</dbReference>
<evidence type="ECO:0000256" key="6">
    <source>
        <dbReference type="ARBA" id="ARBA00022833"/>
    </source>
</evidence>
<dbReference type="SUPFAM" id="SSF49464">
    <property type="entry name" value="Carboxypeptidase regulatory domain-like"/>
    <property type="match status" value="1"/>
</dbReference>
<evidence type="ECO:0000256" key="2">
    <source>
        <dbReference type="ARBA" id="ARBA00005988"/>
    </source>
</evidence>
<name>A0ABM4CZF8_HYDVU</name>
<accession>A0ABM4CZF8</accession>
<keyword evidence="5" id="KW-0378">Hydrolase</keyword>
<protein>
    <submittedName>
        <fullName evidence="12">Carboxypeptidase D</fullName>
    </submittedName>
</protein>
<keyword evidence="9" id="KW-0732">Signal</keyword>
<proteinExistence type="inferred from homology"/>
<feature type="chain" id="PRO_5047238975" evidence="9">
    <location>
        <begin position="16"/>
        <end position="537"/>
    </location>
</feature>
<dbReference type="Gene3D" id="2.60.40.1120">
    <property type="entry name" value="Carboxypeptidase-like, regulatory domain"/>
    <property type="match status" value="1"/>
</dbReference>
<dbReference type="PRINTS" id="PR00765">
    <property type="entry name" value="CRBOXYPTASEA"/>
</dbReference>
<evidence type="ECO:0000313" key="12">
    <source>
        <dbReference type="RefSeq" id="XP_065667356.1"/>
    </source>
</evidence>
<dbReference type="InterPro" id="IPR000834">
    <property type="entry name" value="Peptidase_M14"/>
</dbReference>
<keyword evidence="6" id="KW-0862">Zinc</keyword>
<comment type="cofactor">
    <cofactor evidence="1">
        <name>Zn(2+)</name>
        <dbReference type="ChEBI" id="CHEBI:29105"/>
    </cofactor>
</comment>
<evidence type="ECO:0000256" key="7">
    <source>
        <dbReference type="ARBA" id="ARBA00023180"/>
    </source>
</evidence>
<organism evidence="11 12">
    <name type="scientific">Hydra vulgaris</name>
    <name type="common">Hydra</name>
    <name type="synonym">Hydra attenuata</name>
    <dbReference type="NCBI Taxonomy" id="6087"/>
    <lineage>
        <taxon>Eukaryota</taxon>
        <taxon>Metazoa</taxon>
        <taxon>Cnidaria</taxon>
        <taxon>Hydrozoa</taxon>
        <taxon>Hydroidolina</taxon>
        <taxon>Anthoathecata</taxon>
        <taxon>Aplanulata</taxon>
        <taxon>Hydridae</taxon>
        <taxon>Hydra</taxon>
    </lineage>
</organism>
<dbReference type="InterPro" id="IPR008969">
    <property type="entry name" value="CarboxyPept-like_regulatory"/>
</dbReference>
<keyword evidence="3 12" id="KW-0121">Carboxypeptidase</keyword>
<dbReference type="GO" id="GO:0004180">
    <property type="term" value="F:carboxypeptidase activity"/>
    <property type="evidence" value="ECO:0007669"/>
    <property type="project" value="UniProtKB-KW"/>
</dbReference>
<dbReference type="Gene3D" id="3.40.630.10">
    <property type="entry name" value="Zn peptidases"/>
    <property type="match status" value="1"/>
</dbReference>
<dbReference type="Proteomes" id="UP001652625">
    <property type="component" value="Chromosome 12"/>
</dbReference>
<keyword evidence="4" id="KW-0479">Metal-binding</keyword>
<dbReference type="RefSeq" id="XP_065667356.1">
    <property type="nucleotide sequence ID" value="XM_065811284.1"/>
</dbReference>
<sequence length="537" mass="61922">MYFFLYLICVTSALPLPFLNFEHYSLRDLIDDDEGPKHHNYVAMTRFLDEISREYPKITHKYSIGKSVKGRELWVMIVSDNPAKHEILEPEFKYVANMHGNEVVGRELLLKLIELLCRGYGKSSRLTRLVDETRMHFMPSMNPDGYELAYKDGGVDWLLGRNNANDVDLNRNFPDQFFPHDNKPREPETNITMAWILRHPFVLSANLHGGSLVANYPFDDNPSGQTEYTPSPDDDVFKALALTYSYAHPYMHWDDPPWECKGVPPDHFKQGITNGAKWYNVAGGMQDFNYVEADTMEITLELGCNKFPDAKDLPRYWKENKEALVKFIEQIHKGIKGIVLTEAGQPVDGAEIHVDDRSKFMKSQKGGDFWRILLPGKYDIKVTKKGFKPSIKTIEVEETIPTIVNFTLTEEKECWDKDNCQQVPALDPMETNNQRILSFLQRGLFSQQEQDLEQRLFSNNAPQPWQSDLQSFTGIDMNEASSETRPSLSSLQLQLKNIDDLAMSPSYEQQYDDLNHMMDTINLKHQEYLSEYTGDEA</sequence>
<keyword evidence="11" id="KW-1185">Reference proteome</keyword>
<gene>
    <name evidence="12" type="primary">LOC100211434</name>
</gene>
<reference evidence="12" key="1">
    <citation type="submission" date="2025-08" db="UniProtKB">
        <authorList>
            <consortium name="RefSeq"/>
        </authorList>
    </citation>
    <scope>IDENTIFICATION</scope>
</reference>
<dbReference type="GeneID" id="100211434"/>
<keyword evidence="7" id="KW-0325">Glycoprotein</keyword>
<dbReference type="PROSITE" id="PS00132">
    <property type="entry name" value="CARBOXYPEPT_ZN_1"/>
    <property type="match status" value="1"/>
</dbReference>
<dbReference type="PANTHER" id="PTHR11532">
    <property type="entry name" value="PROTEASE M14 CARBOXYPEPTIDASE"/>
    <property type="match status" value="1"/>
</dbReference>
<dbReference type="InterPro" id="IPR057246">
    <property type="entry name" value="CARBOXYPEPT_ZN_1"/>
</dbReference>
<dbReference type="Pfam" id="PF13620">
    <property type="entry name" value="CarboxypepD_reg"/>
    <property type="match status" value="1"/>
</dbReference>
<comment type="similarity">
    <text evidence="2 8">Belongs to the peptidase M14 family.</text>
</comment>
<evidence type="ECO:0000259" key="10">
    <source>
        <dbReference type="PROSITE" id="PS52035"/>
    </source>
</evidence>
<evidence type="ECO:0000256" key="4">
    <source>
        <dbReference type="ARBA" id="ARBA00022723"/>
    </source>
</evidence>